<gene>
    <name evidence="1" type="ORF">O3P16_14780</name>
</gene>
<sequence length="397" mass="47065">MKHFGSLKELINTLNWSKDLLSEMFEKRKSYLYKYDQALELLESEDKLNTLINKEIINQNGAYIDLDENFLEFFEQILEVNEEVNTSYIQEVIKQIKQNIFYYLQENNENRKYGYLKIVKNQLRKVGRITIRNVVDLNRNIENAFKTEPNYKIKISKLEAFDEKRRTLTVLIEQTEMLITEQDSHFFKAALDDELKIIVTRLRQQLTESRHNLIETQKQIIEYLNQVKHQSTFIEKIKQVKYLKDQFELKAKSNLIELLQERNVLCFEPKPSYRFKINLSKLHTDEGAQLIEKAQSRLKKPNKNKLPVAESIAADSLQALTENEIFINLKAIRDSFKASGNNLFDFIMAYNYPREVSYEEKITIFCQMASMYETEFEVKESFKQDGKVEYAIVYPGK</sequence>
<keyword evidence="2" id="KW-1185">Reference proteome</keyword>
<accession>A0ABT4UPJ3</accession>
<dbReference type="Proteomes" id="UP001210231">
    <property type="component" value="Unassembled WGS sequence"/>
</dbReference>
<comment type="caution">
    <text evidence="1">The sequence shown here is derived from an EMBL/GenBank/DDBJ whole genome shotgun (WGS) entry which is preliminary data.</text>
</comment>
<protein>
    <recommendedName>
        <fullName evidence="3">DUF3375 family protein</fullName>
    </recommendedName>
</protein>
<organism evidence="1 2">
    <name type="scientific">Polluticaenibacter yanchengensis</name>
    <dbReference type="NCBI Taxonomy" id="3014562"/>
    <lineage>
        <taxon>Bacteria</taxon>
        <taxon>Pseudomonadati</taxon>
        <taxon>Bacteroidota</taxon>
        <taxon>Chitinophagia</taxon>
        <taxon>Chitinophagales</taxon>
        <taxon>Chitinophagaceae</taxon>
        <taxon>Polluticaenibacter</taxon>
    </lineage>
</organism>
<evidence type="ECO:0000313" key="2">
    <source>
        <dbReference type="Proteomes" id="UP001210231"/>
    </source>
</evidence>
<dbReference type="EMBL" id="JAQGEF010000022">
    <property type="protein sequence ID" value="MDA3616078.1"/>
    <property type="molecule type" value="Genomic_DNA"/>
</dbReference>
<name>A0ABT4UPJ3_9BACT</name>
<reference evidence="1 2" key="1">
    <citation type="submission" date="2022-12" db="EMBL/GenBank/DDBJ databases">
        <title>Chitinophagaceae gen. sp. nov., a new member of the family Chitinophagaceae, isolated from soil in a chemical factory.</title>
        <authorList>
            <person name="Ke Z."/>
        </authorList>
    </citation>
    <scope>NUCLEOTIDE SEQUENCE [LARGE SCALE GENOMIC DNA]</scope>
    <source>
        <strain evidence="1 2">LY-5</strain>
    </source>
</reference>
<dbReference type="RefSeq" id="WP_407032408.1">
    <property type="nucleotide sequence ID" value="NZ_JAQGEF010000022.1"/>
</dbReference>
<proteinExistence type="predicted"/>
<evidence type="ECO:0000313" key="1">
    <source>
        <dbReference type="EMBL" id="MDA3616078.1"/>
    </source>
</evidence>
<evidence type="ECO:0008006" key="3">
    <source>
        <dbReference type="Google" id="ProtNLM"/>
    </source>
</evidence>